<keyword evidence="1" id="KW-0175">Coiled coil</keyword>
<feature type="coiled-coil region" evidence="1">
    <location>
        <begin position="72"/>
        <end position="181"/>
    </location>
</feature>
<evidence type="ECO:0000313" key="3">
    <source>
        <dbReference type="EMBL" id="KAK6168204.1"/>
    </source>
</evidence>
<evidence type="ECO:0000256" key="1">
    <source>
        <dbReference type="SAM" id="Coils"/>
    </source>
</evidence>
<name>A0AAN8GH28_PATCE</name>
<protein>
    <submittedName>
        <fullName evidence="3">Uncharacterized protein</fullName>
    </submittedName>
</protein>
<dbReference type="AlphaFoldDB" id="A0AAN8GH28"/>
<dbReference type="Proteomes" id="UP001347796">
    <property type="component" value="Unassembled WGS sequence"/>
</dbReference>
<evidence type="ECO:0000256" key="2">
    <source>
        <dbReference type="SAM" id="MobiDB-lite"/>
    </source>
</evidence>
<reference evidence="3 4" key="1">
    <citation type="submission" date="2024-01" db="EMBL/GenBank/DDBJ databases">
        <title>The genome of the rayed Mediterranean limpet Patella caerulea (Linnaeus, 1758).</title>
        <authorList>
            <person name="Anh-Thu Weber A."/>
            <person name="Halstead-Nussloch G."/>
        </authorList>
    </citation>
    <scope>NUCLEOTIDE SEQUENCE [LARGE SCALE GENOMIC DNA]</scope>
    <source>
        <strain evidence="3">AATW-2023a</strain>
        <tissue evidence="3">Whole specimen</tissue>
    </source>
</reference>
<feature type="coiled-coil region" evidence="1">
    <location>
        <begin position="5"/>
        <end position="32"/>
    </location>
</feature>
<gene>
    <name evidence="3" type="ORF">SNE40_022079</name>
</gene>
<proteinExistence type="predicted"/>
<sequence length="401" mass="47259">MNIEAERMLSKLRQLQLEMSDMQIEMRRKDTNLSVTQAEKERTQEILLQQEESRHRDKLVMTDEIITLKKIKDRLELEAVRKDNQLLEAKTEVDKSSTALRSAEMKITSLKNQLDQRTEQLQLTQIQLEEKRSAVLSLETQLRDAEDRYYNNTVVVHDKLTQDLRDEISFLRQKLNDVEQAAEKDRYMKEKLSEENTILAREKTTTGFRVSELQKQLDRERSLLENTEQRQRENIVELVSLRDSEKQLKMQLEQQQMQLQREQEKAQNYLEQLSKQEKLSGTVEIQLNSTKLNLSETESLHQAAESENNQLRKDKMLLVDHVADLQRQIEIKDREIMSLQSEVSSLDARLQDLDYQKNLESTVHSQKWHEFGRLAESMRSLSTTMARSTSPTHSQSKILQY</sequence>
<accession>A0AAN8GH28</accession>
<evidence type="ECO:0000313" key="4">
    <source>
        <dbReference type="Proteomes" id="UP001347796"/>
    </source>
</evidence>
<feature type="coiled-coil region" evidence="1">
    <location>
        <begin position="210"/>
        <end position="342"/>
    </location>
</feature>
<dbReference type="EMBL" id="JAZGQO010000018">
    <property type="protein sequence ID" value="KAK6168204.1"/>
    <property type="molecule type" value="Genomic_DNA"/>
</dbReference>
<organism evidence="3 4">
    <name type="scientific">Patella caerulea</name>
    <name type="common">Rayed Mediterranean limpet</name>
    <dbReference type="NCBI Taxonomy" id="87958"/>
    <lineage>
        <taxon>Eukaryota</taxon>
        <taxon>Metazoa</taxon>
        <taxon>Spiralia</taxon>
        <taxon>Lophotrochozoa</taxon>
        <taxon>Mollusca</taxon>
        <taxon>Gastropoda</taxon>
        <taxon>Patellogastropoda</taxon>
        <taxon>Patelloidea</taxon>
        <taxon>Patellidae</taxon>
        <taxon>Patella</taxon>
    </lineage>
</organism>
<feature type="region of interest" description="Disordered" evidence="2">
    <location>
        <begin position="382"/>
        <end position="401"/>
    </location>
</feature>
<comment type="caution">
    <text evidence="3">The sequence shown here is derived from an EMBL/GenBank/DDBJ whole genome shotgun (WGS) entry which is preliminary data.</text>
</comment>
<keyword evidence="4" id="KW-1185">Reference proteome</keyword>